<dbReference type="eggNOG" id="ENOG502QTFR">
    <property type="taxonomic scope" value="Eukaryota"/>
</dbReference>
<gene>
    <name evidence="3" type="ORF">EUTSA_v10015666mg</name>
</gene>
<dbReference type="EMBL" id="KI517464">
    <property type="protein sequence ID" value="ESQ40203.1"/>
    <property type="molecule type" value="Genomic_DNA"/>
</dbReference>
<dbReference type="Gramene" id="ESQ40203">
    <property type="protein sequence ID" value="ESQ40203"/>
    <property type="gene ID" value="EUTSA_v10015666mg"/>
</dbReference>
<dbReference type="PANTHER" id="PTHR42851:SF19">
    <property type="entry name" value="PWWP DOMAIN-CONTAINING PROTEIN 2-RELATED"/>
    <property type="match status" value="1"/>
</dbReference>
<evidence type="ECO:0000313" key="4">
    <source>
        <dbReference type="Proteomes" id="UP000030689"/>
    </source>
</evidence>
<dbReference type="PROSITE" id="PS50812">
    <property type="entry name" value="PWWP"/>
    <property type="match status" value="1"/>
</dbReference>
<evidence type="ECO:0000256" key="1">
    <source>
        <dbReference type="SAM" id="MobiDB-lite"/>
    </source>
</evidence>
<dbReference type="PANTHER" id="PTHR42851">
    <property type="entry name" value="ALDOLASE-RELATED"/>
    <property type="match status" value="1"/>
</dbReference>
<feature type="compositionally biased region" description="Basic and acidic residues" evidence="1">
    <location>
        <begin position="250"/>
        <end position="262"/>
    </location>
</feature>
<protein>
    <recommendedName>
        <fullName evidence="2">PWWP domain-containing protein</fullName>
    </recommendedName>
</protein>
<dbReference type="STRING" id="72664.V4LK76"/>
<name>V4LK76_EUTSA</name>
<feature type="region of interest" description="Disordered" evidence="1">
    <location>
        <begin position="246"/>
        <end position="290"/>
    </location>
</feature>
<dbReference type="InterPro" id="IPR000313">
    <property type="entry name" value="PWWP_dom"/>
</dbReference>
<accession>V4LK76</accession>
<dbReference type="Gene3D" id="2.30.30.140">
    <property type="match status" value="1"/>
</dbReference>
<dbReference type="SMART" id="SM00293">
    <property type="entry name" value="PWWP"/>
    <property type="match status" value="1"/>
</dbReference>
<dbReference type="CDD" id="cd05162">
    <property type="entry name" value="PWWP"/>
    <property type="match status" value="1"/>
</dbReference>
<sequence length="551" mass="60880">MSREPGGVESDSDVVFGGNALRSESGVAQSFETLADGSLLVKLAGVERKCCVFAVWEKDSNLKLSGSDLVWAKVRSYPWWPGQVFDASAASVKAMKHFKKGKLFVAYFGDYSFAWNDASVIKPFHQHFSQMEKQSNSPVFQDAIDCALEEVSRRVEFGLSCPCISEEAYNKLKTQSIINPGIREDSSVRYGGDELSSAIFFEPAKFVDYMKQLACFPSYGETDKLQFTKEKTLSDIVANKTLGSTPVEELDGKSHSEKKRNVESSNSGKPEKKRKNNRQKEASASNNSDEEINWSVGRKLQKVATPCFATEAISLRVERELISLVPTPNVCSYSNSTSKVEVESKKREKPELEELAQKMISSKDQIVPDEMLSSFHEDKTAKGIPESISIDPSNYEGFEKVIEEISCDKLNDDSKKASITETSVSRDVKLSSEKKILPANKESAGSGSKEQTDCCADSSAPYALILKFADSGKIPSEEKLNSIFNRYGPLRESETQIMKKGKRAKVVFESGEDAKTAFSSSGKYSIFGPSLLSYSLKFVCPKAKQSNTITT</sequence>
<organism evidence="3 4">
    <name type="scientific">Eutrema salsugineum</name>
    <name type="common">Saltwater cress</name>
    <name type="synonym">Sisymbrium salsugineum</name>
    <dbReference type="NCBI Taxonomy" id="72664"/>
    <lineage>
        <taxon>Eukaryota</taxon>
        <taxon>Viridiplantae</taxon>
        <taxon>Streptophyta</taxon>
        <taxon>Embryophyta</taxon>
        <taxon>Tracheophyta</taxon>
        <taxon>Spermatophyta</taxon>
        <taxon>Magnoliopsida</taxon>
        <taxon>eudicotyledons</taxon>
        <taxon>Gunneridae</taxon>
        <taxon>Pentapetalae</taxon>
        <taxon>rosids</taxon>
        <taxon>malvids</taxon>
        <taxon>Brassicales</taxon>
        <taxon>Brassicaceae</taxon>
        <taxon>Eutremeae</taxon>
        <taxon>Eutrema</taxon>
    </lineage>
</organism>
<feature type="domain" description="PWWP" evidence="2">
    <location>
        <begin position="66"/>
        <end position="127"/>
    </location>
</feature>
<dbReference type="AlphaFoldDB" id="V4LK76"/>
<proteinExistence type="predicted"/>
<dbReference type="SUPFAM" id="SSF63748">
    <property type="entry name" value="Tudor/PWWP/MBT"/>
    <property type="match status" value="1"/>
</dbReference>
<evidence type="ECO:0000259" key="2">
    <source>
        <dbReference type="PROSITE" id="PS50812"/>
    </source>
</evidence>
<dbReference type="InterPro" id="IPR053063">
    <property type="entry name" value="PWWP_domain_containing_PDP"/>
</dbReference>
<dbReference type="Pfam" id="PF00855">
    <property type="entry name" value="PWWP"/>
    <property type="match status" value="1"/>
</dbReference>
<keyword evidence="4" id="KW-1185">Reference proteome</keyword>
<reference evidence="3 4" key="1">
    <citation type="journal article" date="2013" name="Front. Plant Sci.">
        <title>The Reference Genome of the Halophytic Plant Eutrema salsugineum.</title>
        <authorList>
            <person name="Yang R."/>
            <person name="Jarvis D.E."/>
            <person name="Chen H."/>
            <person name="Beilstein M.A."/>
            <person name="Grimwood J."/>
            <person name="Jenkins J."/>
            <person name="Shu S."/>
            <person name="Prochnik S."/>
            <person name="Xin M."/>
            <person name="Ma C."/>
            <person name="Schmutz J."/>
            <person name="Wing R.A."/>
            <person name="Mitchell-Olds T."/>
            <person name="Schumaker K.S."/>
            <person name="Wang X."/>
        </authorList>
    </citation>
    <scope>NUCLEOTIDE SEQUENCE [LARGE SCALE GENOMIC DNA]</scope>
</reference>
<evidence type="ECO:0000313" key="3">
    <source>
        <dbReference type="EMBL" id="ESQ40203.1"/>
    </source>
</evidence>
<dbReference type="Proteomes" id="UP000030689">
    <property type="component" value="Unassembled WGS sequence"/>
</dbReference>
<dbReference type="OMA" id="YGPLKQT"/>
<dbReference type="KEGG" id="eus:EUTSA_v10015666mg"/>